<dbReference type="InterPro" id="IPR037682">
    <property type="entry name" value="TonB_C"/>
</dbReference>
<dbReference type="Pfam" id="PF03544">
    <property type="entry name" value="TonB_C"/>
    <property type="match status" value="1"/>
</dbReference>
<dbReference type="SUPFAM" id="SSF74653">
    <property type="entry name" value="TolA/TonB C-terminal domain"/>
    <property type="match status" value="2"/>
</dbReference>
<evidence type="ECO:0000313" key="3">
    <source>
        <dbReference type="Proteomes" id="UP000563094"/>
    </source>
</evidence>
<dbReference type="Gene3D" id="3.30.1150.10">
    <property type="match status" value="2"/>
</dbReference>
<sequence length="205" mass="22845">MVDYFGYVQDVQNLNRVHPRVDHNAVNVIKGMPQWKPGRQDGEPVNVKNTVPIRVPAPRSIPSFLRGKSPFIELAYDEEAYEAGVFLGTMENPEFPKGEKALASFIRQHYKTPATAAQKKVSGTAKLSFIVTPAGKVTRIKTMSNLGHGIEENLTETLSQMPAWKPGVDKGLPQFVKRTLEFQITNGKATFKAIVPSEYDQVDFD</sequence>
<accession>A0A839GQZ1</accession>
<keyword evidence="3" id="KW-1185">Reference proteome</keyword>
<evidence type="ECO:0000259" key="1">
    <source>
        <dbReference type="PROSITE" id="PS52015"/>
    </source>
</evidence>
<dbReference type="GO" id="GO:0031992">
    <property type="term" value="F:energy transducer activity"/>
    <property type="evidence" value="ECO:0007669"/>
    <property type="project" value="TreeGrafter"/>
</dbReference>
<dbReference type="GO" id="GO:0055085">
    <property type="term" value="P:transmembrane transport"/>
    <property type="evidence" value="ECO:0007669"/>
    <property type="project" value="InterPro"/>
</dbReference>
<dbReference type="AlphaFoldDB" id="A0A839GQZ1"/>
<dbReference type="GO" id="GO:0098797">
    <property type="term" value="C:plasma membrane protein complex"/>
    <property type="evidence" value="ECO:0007669"/>
    <property type="project" value="TreeGrafter"/>
</dbReference>
<reference evidence="2 3" key="1">
    <citation type="submission" date="2020-08" db="EMBL/GenBank/DDBJ databases">
        <title>Genomic Encyclopedia of Type Strains, Phase IV (KMG-IV): sequencing the most valuable type-strain genomes for metagenomic binning, comparative biology and taxonomic classification.</title>
        <authorList>
            <person name="Goeker M."/>
        </authorList>
    </citation>
    <scope>NUCLEOTIDE SEQUENCE [LARGE SCALE GENOMIC DNA]</scope>
    <source>
        <strain evidence="2 3">DSM 29854</strain>
    </source>
</reference>
<dbReference type="PANTHER" id="PTHR33446">
    <property type="entry name" value="PROTEIN TONB-RELATED"/>
    <property type="match status" value="1"/>
</dbReference>
<dbReference type="PANTHER" id="PTHR33446:SF2">
    <property type="entry name" value="PROTEIN TONB"/>
    <property type="match status" value="1"/>
</dbReference>
<dbReference type="EMBL" id="JACJIQ010000005">
    <property type="protein sequence ID" value="MBA9076818.1"/>
    <property type="molecule type" value="Genomic_DNA"/>
</dbReference>
<dbReference type="PROSITE" id="PS52015">
    <property type="entry name" value="TONB_CTD"/>
    <property type="match status" value="1"/>
</dbReference>
<organism evidence="2 3">
    <name type="scientific">Rufibacter quisquiliarum</name>
    <dbReference type="NCBI Taxonomy" id="1549639"/>
    <lineage>
        <taxon>Bacteria</taxon>
        <taxon>Pseudomonadati</taxon>
        <taxon>Bacteroidota</taxon>
        <taxon>Cytophagia</taxon>
        <taxon>Cytophagales</taxon>
        <taxon>Hymenobacteraceae</taxon>
        <taxon>Rufibacter</taxon>
    </lineage>
</organism>
<feature type="domain" description="TonB C-terminal" evidence="1">
    <location>
        <begin position="97"/>
        <end position="191"/>
    </location>
</feature>
<protein>
    <recommendedName>
        <fullName evidence="1">TonB C-terminal domain-containing protein</fullName>
    </recommendedName>
</protein>
<evidence type="ECO:0000313" key="2">
    <source>
        <dbReference type="EMBL" id="MBA9076818.1"/>
    </source>
</evidence>
<name>A0A839GQZ1_9BACT</name>
<proteinExistence type="predicted"/>
<gene>
    <name evidence="2" type="ORF">FHS90_001526</name>
</gene>
<dbReference type="InterPro" id="IPR051045">
    <property type="entry name" value="TonB-dependent_transducer"/>
</dbReference>
<comment type="caution">
    <text evidence="2">The sequence shown here is derived from an EMBL/GenBank/DDBJ whole genome shotgun (WGS) entry which is preliminary data.</text>
</comment>
<dbReference type="Proteomes" id="UP000563094">
    <property type="component" value="Unassembled WGS sequence"/>
</dbReference>